<proteinExistence type="predicted"/>
<protein>
    <submittedName>
        <fullName evidence="1">Uncharacterized protein</fullName>
    </submittedName>
</protein>
<evidence type="ECO:0000313" key="1">
    <source>
        <dbReference type="EMBL" id="OCT87222.1"/>
    </source>
</evidence>
<dbReference type="EMBL" id="CM004471">
    <property type="protein sequence ID" value="OCT87222.1"/>
    <property type="molecule type" value="Genomic_DNA"/>
</dbReference>
<reference evidence="2" key="1">
    <citation type="journal article" date="2016" name="Nature">
        <title>Genome evolution in the allotetraploid frog Xenopus laevis.</title>
        <authorList>
            <person name="Session A.M."/>
            <person name="Uno Y."/>
            <person name="Kwon T."/>
            <person name="Chapman J.A."/>
            <person name="Toyoda A."/>
            <person name="Takahashi S."/>
            <person name="Fukui A."/>
            <person name="Hikosaka A."/>
            <person name="Suzuki A."/>
            <person name="Kondo M."/>
            <person name="van Heeringen S.J."/>
            <person name="Quigley I."/>
            <person name="Heinz S."/>
            <person name="Ogino H."/>
            <person name="Ochi H."/>
            <person name="Hellsten U."/>
            <person name="Lyons J.B."/>
            <person name="Simakov O."/>
            <person name="Putnam N."/>
            <person name="Stites J."/>
            <person name="Kuroki Y."/>
            <person name="Tanaka T."/>
            <person name="Michiue T."/>
            <person name="Watanabe M."/>
            <person name="Bogdanovic O."/>
            <person name="Lister R."/>
            <person name="Georgiou G."/>
            <person name="Paranjpe S.S."/>
            <person name="van Kruijsbergen I."/>
            <person name="Shu S."/>
            <person name="Carlson J."/>
            <person name="Kinoshita T."/>
            <person name="Ohta Y."/>
            <person name="Mawaribuchi S."/>
            <person name="Jenkins J."/>
            <person name="Grimwood J."/>
            <person name="Schmutz J."/>
            <person name="Mitros T."/>
            <person name="Mozaffari S.V."/>
            <person name="Suzuki Y."/>
            <person name="Haramoto Y."/>
            <person name="Yamamoto T.S."/>
            <person name="Takagi C."/>
            <person name="Heald R."/>
            <person name="Miller K."/>
            <person name="Haudenschild C."/>
            <person name="Kitzman J."/>
            <person name="Nakayama T."/>
            <person name="Izutsu Y."/>
            <person name="Robert J."/>
            <person name="Fortriede J."/>
            <person name="Burns K."/>
            <person name="Lotay V."/>
            <person name="Karimi K."/>
            <person name="Yasuoka Y."/>
            <person name="Dichmann D.S."/>
            <person name="Flajnik M.F."/>
            <person name="Houston D.W."/>
            <person name="Shendure J."/>
            <person name="DuPasquier L."/>
            <person name="Vize P.D."/>
            <person name="Zorn A.M."/>
            <person name="Ito M."/>
            <person name="Marcotte E.M."/>
            <person name="Wallingford J.B."/>
            <person name="Ito Y."/>
            <person name="Asashima M."/>
            <person name="Ueno N."/>
            <person name="Matsuda Y."/>
            <person name="Veenstra G.J."/>
            <person name="Fujiyama A."/>
            <person name="Harland R.M."/>
            <person name="Taira M."/>
            <person name="Rokhsar D.S."/>
        </authorList>
    </citation>
    <scope>NUCLEOTIDE SEQUENCE [LARGE SCALE GENOMIC DNA]</scope>
    <source>
        <strain evidence="2">J</strain>
    </source>
</reference>
<evidence type="ECO:0000313" key="2">
    <source>
        <dbReference type="Proteomes" id="UP000694892"/>
    </source>
</evidence>
<organism evidence="1 2">
    <name type="scientific">Xenopus laevis</name>
    <name type="common">African clawed frog</name>
    <dbReference type="NCBI Taxonomy" id="8355"/>
    <lineage>
        <taxon>Eukaryota</taxon>
        <taxon>Metazoa</taxon>
        <taxon>Chordata</taxon>
        <taxon>Craniata</taxon>
        <taxon>Vertebrata</taxon>
        <taxon>Euteleostomi</taxon>
        <taxon>Amphibia</taxon>
        <taxon>Batrachia</taxon>
        <taxon>Anura</taxon>
        <taxon>Pipoidea</taxon>
        <taxon>Pipidae</taxon>
        <taxon>Xenopodinae</taxon>
        <taxon>Xenopus</taxon>
        <taxon>Xenopus</taxon>
    </lineage>
</organism>
<dbReference type="Proteomes" id="UP000694892">
    <property type="component" value="Chromosome 3S"/>
</dbReference>
<dbReference type="PANTHER" id="PTHR21301:SF13">
    <property type="match status" value="1"/>
</dbReference>
<accession>A0A974DAP2</accession>
<sequence length="281" mass="32733">MGIPVGRYLRVRRLCSTTDEFKVEAKKLYWRFKERGYSHNSLKKAYNRALGTDRNTLLTPKKSTFPAANHKTKNIRVIGDYSKEHSEIIQILKRHWHISCQDTELEKVLAFSFHRQLTQSPYTNPIGETWLTNKFKRCHKCGDCVSCPFILKTTTFVKKIDNTQHTIEQFINCKTQGVVNMMKCKCGIEYVGNTIREFQRRVMELVGDVRHKRNTSVANHINTMHAGNIEMMRFFGIQKVLNSTRVGDLNRKLLQKEAKWIYTMASKAPYGLKGFTFTPFL</sequence>
<gene>
    <name evidence="1" type="ORF">XELAEV_18020920mg</name>
</gene>
<name>A0A974DAP2_XENLA</name>
<dbReference type="AlphaFoldDB" id="A0A974DAP2"/>
<dbReference type="PANTHER" id="PTHR21301">
    <property type="entry name" value="REVERSE TRANSCRIPTASE"/>
    <property type="match status" value="1"/>
</dbReference>